<dbReference type="OrthoDB" id="2097272at2"/>
<protein>
    <submittedName>
        <fullName evidence="1">Uncharacterized protein</fullName>
    </submittedName>
</protein>
<proteinExistence type="predicted"/>
<sequence>MKKQGNKKLIRTFLLLLATVIYIFTNLSGHQIYYYIHSKKTDKNLTPIVVIYSLGEIMIKPKRESDGRYHYTVPGNSIRYDYTKSISYSYRNGEGIKRLHTSFSISNHANETYISYQLSPELKITNIVEFSPDKIHDVAQKPEDQAMVDRYVKQLTDHVLETRVVPPLFNLQWLYDLTFDEKKVLHLEED</sequence>
<evidence type="ECO:0000313" key="2">
    <source>
        <dbReference type="Proteomes" id="UP000461595"/>
    </source>
</evidence>
<dbReference type="Proteomes" id="UP000461595">
    <property type="component" value="Unassembled WGS sequence"/>
</dbReference>
<evidence type="ECO:0000313" key="1">
    <source>
        <dbReference type="EMBL" id="MVX59335.1"/>
    </source>
</evidence>
<accession>A0A7X3KC95</accession>
<comment type="caution">
    <text evidence="1">The sequence shown here is derived from an EMBL/GenBank/DDBJ whole genome shotgun (WGS) entry which is preliminary data.</text>
</comment>
<organism evidence="1 2">
    <name type="scientific">Streptococcus danieliae</name>
    <dbReference type="NCBI Taxonomy" id="747656"/>
    <lineage>
        <taxon>Bacteria</taxon>
        <taxon>Bacillati</taxon>
        <taxon>Bacillota</taxon>
        <taxon>Bacilli</taxon>
        <taxon>Lactobacillales</taxon>
        <taxon>Streptococcaceae</taxon>
        <taxon>Streptococcus</taxon>
    </lineage>
</organism>
<dbReference type="AlphaFoldDB" id="A0A7X3KC95"/>
<dbReference type="EMBL" id="WSRS01000060">
    <property type="protein sequence ID" value="MVX59335.1"/>
    <property type="molecule type" value="Genomic_DNA"/>
</dbReference>
<gene>
    <name evidence="1" type="ORF">E5983_06760</name>
</gene>
<name>A0A7X3KC95_9STRE</name>
<dbReference type="RefSeq" id="WP_160333115.1">
    <property type="nucleotide sequence ID" value="NZ_WSRS01000060.1"/>
</dbReference>
<reference evidence="1 2" key="1">
    <citation type="submission" date="2019-12" db="EMBL/GenBank/DDBJ databases">
        <title>Microbes associate with the intestines of laboratory mice.</title>
        <authorList>
            <person name="Navarre W."/>
            <person name="Wong E."/>
        </authorList>
    </citation>
    <scope>NUCLEOTIDE SEQUENCE [LARGE SCALE GENOMIC DNA]</scope>
    <source>
        <strain evidence="1 2">NM51_B2-22</strain>
    </source>
</reference>